<reference evidence="1 2" key="1">
    <citation type="journal article" date="2018" name="Cell">
        <title>The Chara Genome: Secondary Complexity and Implications for Plant Terrestrialization.</title>
        <authorList>
            <person name="Nishiyama T."/>
            <person name="Sakayama H."/>
            <person name="Vries J.D."/>
            <person name="Buschmann H."/>
            <person name="Saint-Marcoux D."/>
            <person name="Ullrich K.K."/>
            <person name="Haas F.B."/>
            <person name="Vanderstraeten L."/>
            <person name="Becker D."/>
            <person name="Lang D."/>
            <person name="Vosolsobe S."/>
            <person name="Rombauts S."/>
            <person name="Wilhelmsson P.K.I."/>
            <person name="Janitza P."/>
            <person name="Kern R."/>
            <person name="Heyl A."/>
            <person name="Rumpler F."/>
            <person name="Villalobos L.I.A.C."/>
            <person name="Clay J.M."/>
            <person name="Skokan R."/>
            <person name="Toyoda A."/>
            <person name="Suzuki Y."/>
            <person name="Kagoshima H."/>
            <person name="Schijlen E."/>
            <person name="Tajeshwar N."/>
            <person name="Catarino B."/>
            <person name="Hetherington A.J."/>
            <person name="Saltykova A."/>
            <person name="Bonnot C."/>
            <person name="Breuninger H."/>
            <person name="Symeonidi A."/>
            <person name="Radhakrishnan G.V."/>
            <person name="Van Nieuwerburgh F."/>
            <person name="Deforce D."/>
            <person name="Chang C."/>
            <person name="Karol K.G."/>
            <person name="Hedrich R."/>
            <person name="Ulvskov P."/>
            <person name="Glockner G."/>
            <person name="Delwiche C.F."/>
            <person name="Petrasek J."/>
            <person name="Van de Peer Y."/>
            <person name="Friml J."/>
            <person name="Beilby M."/>
            <person name="Dolan L."/>
            <person name="Kohara Y."/>
            <person name="Sugano S."/>
            <person name="Fujiyama A."/>
            <person name="Delaux P.-M."/>
            <person name="Quint M."/>
            <person name="TheiBen G."/>
            <person name="Hagemann M."/>
            <person name="Harholt J."/>
            <person name="Dunand C."/>
            <person name="Zachgo S."/>
            <person name="Langdale J."/>
            <person name="Maumus F."/>
            <person name="Straeten D.V.D."/>
            <person name="Gould S.B."/>
            <person name="Rensing S.A."/>
        </authorList>
    </citation>
    <scope>NUCLEOTIDE SEQUENCE [LARGE SCALE GENOMIC DNA]</scope>
    <source>
        <strain evidence="1 2">S276</strain>
    </source>
</reference>
<keyword evidence="2" id="KW-1185">Reference proteome</keyword>
<dbReference type="Gramene" id="GBG80025">
    <property type="protein sequence ID" value="GBG80025"/>
    <property type="gene ID" value="CBR_g30286"/>
</dbReference>
<comment type="caution">
    <text evidence="1">The sequence shown here is derived from an EMBL/GenBank/DDBJ whole genome shotgun (WGS) entry which is preliminary data.</text>
</comment>
<sequence length="34" mass="3861">MASWLKRAEELLEVVDKTARTAIRDRDDGDELSA</sequence>
<dbReference type="Proteomes" id="UP000265515">
    <property type="component" value="Unassembled WGS sequence"/>
</dbReference>
<accession>A0A388LCH0</accession>
<name>A0A388LCH0_CHABU</name>
<protein>
    <submittedName>
        <fullName evidence="1">Uncharacterized protein</fullName>
    </submittedName>
</protein>
<feature type="non-terminal residue" evidence="1">
    <location>
        <position position="34"/>
    </location>
</feature>
<organism evidence="1 2">
    <name type="scientific">Chara braunii</name>
    <name type="common">Braun's stonewort</name>
    <dbReference type="NCBI Taxonomy" id="69332"/>
    <lineage>
        <taxon>Eukaryota</taxon>
        <taxon>Viridiplantae</taxon>
        <taxon>Streptophyta</taxon>
        <taxon>Charophyceae</taxon>
        <taxon>Charales</taxon>
        <taxon>Characeae</taxon>
        <taxon>Chara</taxon>
    </lineage>
</organism>
<gene>
    <name evidence="1" type="ORF">CBR_g30286</name>
</gene>
<proteinExistence type="predicted"/>
<dbReference type="EMBL" id="BFEA01000334">
    <property type="protein sequence ID" value="GBG80025.1"/>
    <property type="molecule type" value="Genomic_DNA"/>
</dbReference>
<dbReference type="AlphaFoldDB" id="A0A388LCH0"/>
<evidence type="ECO:0000313" key="1">
    <source>
        <dbReference type="EMBL" id="GBG80025.1"/>
    </source>
</evidence>
<evidence type="ECO:0000313" key="2">
    <source>
        <dbReference type="Proteomes" id="UP000265515"/>
    </source>
</evidence>